<evidence type="ECO:0000313" key="3">
    <source>
        <dbReference type="Proteomes" id="UP000515512"/>
    </source>
</evidence>
<feature type="compositionally biased region" description="Basic and acidic residues" evidence="1">
    <location>
        <begin position="61"/>
        <end position="71"/>
    </location>
</feature>
<evidence type="ECO:0000313" key="2">
    <source>
        <dbReference type="EMBL" id="QLY30841.1"/>
    </source>
</evidence>
<accession>A0A7D6V9D2</accession>
<proteinExistence type="predicted"/>
<keyword evidence="3" id="KW-1185">Reference proteome</keyword>
<protein>
    <submittedName>
        <fullName evidence="2">Uncharacterized protein</fullName>
    </submittedName>
</protein>
<dbReference type="Proteomes" id="UP000515512">
    <property type="component" value="Chromosome"/>
</dbReference>
<feature type="region of interest" description="Disordered" evidence="1">
    <location>
        <begin position="60"/>
        <end position="80"/>
    </location>
</feature>
<dbReference type="KEGG" id="nhu:H0264_38165"/>
<gene>
    <name evidence="2" type="ORF">H0264_38165</name>
</gene>
<organism evidence="2 3">
    <name type="scientific">Nocardia huaxiensis</name>
    <dbReference type="NCBI Taxonomy" id="2755382"/>
    <lineage>
        <taxon>Bacteria</taxon>
        <taxon>Bacillati</taxon>
        <taxon>Actinomycetota</taxon>
        <taxon>Actinomycetes</taxon>
        <taxon>Mycobacteriales</taxon>
        <taxon>Nocardiaceae</taxon>
        <taxon>Nocardia</taxon>
    </lineage>
</organism>
<dbReference type="EMBL" id="CP059399">
    <property type="protein sequence ID" value="QLY30841.1"/>
    <property type="molecule type" value="Genomic_DNA"/>
</dbReference>
<dbReference type="AlphaFoldDB" id="A0A7D6V9D2"/>
<sequence>MDFTLPQLIDMTSHSAPTTALTPELAHEIMRLHRKCTTDSCSRKLAAFAALIAAGRIVPDSSRRFPTRKDPSTSNFHESS</sequence>
<reference evidence="2 3" key="1">
    <citation type="submission" date="2020-07" db="EMBL/GenBank/DDBJ databases">
        <authorList>
            <person name="Zhuang K."/>
            <person name="Ran Y."/>
        </authorList>
    </citation>
    <scope>NUCLEOTIDE SEQUENCE [LARGE SCALE GENOMIC DNA]</scope>
    <source>
        <strain evidence="2 3">WCH-YHL-001</strain>
    </source>
</reference>
<dbReference type="RefSeq" id="WP_181582039.1">
    <property type="nucleotide sequence ID" value="NZ_CP059399.1"/>
</dbReference>
<evidence type="ECO:0000256" key="1">
    <source>
        <dbReference type="SAM" id="MobiDB-lite"/>
    </source>
</evidence>
<name>A0A7D6V9D2_9NOCA</name>